<organism evidence="2 3">
    <name type="scientific">Riccia sorocarpa</name>
    <dbReference type="NCBI Taxonomy" id="122646"/>
    <lineage>
        <taxon>Eukaryota</taxon>
        <taxon>Viridiplantae</taxon>
        <taxon>Streptophyta</taxon>
        <taxon>Embryophyta</taxon>
        <taxon>Marchantiophyta</taxon>
        <taxon>Marchantiopsida</taxon>
        <taxon>Marchantiidae</taxon>
        <taxon>Marchantiales</taxon>
        <taxon>Ricciaceae</taxon>
        <taxon>Riccia</taxon>
    </lineage>
</organism>
<protein>
    <submittedName>
        <fullName evidence="2">Uncharacterized protein</fullName>
    </submittedName>
</protein>
<dbReference type="AlphaFoldDB" id="A0ABD3GDA3"/>
<dbReference type="Proteomes" id="UP001633002">
    <property type="component" value="Unassembled WGS sequence"/>
</dbReference>
<feature type="compositionally biased region" description="Basic and acidic residues" evidence="1">
    <location>
        <begin position="71"/>
        <end position="80"/>
    </location>
</feature>
<accession>A0ABD3GDA3</accession>
<keyword evidence="3" id="KW-1185">Reference proteome</keyword>
<dbReference type="EMBL" id="JBJQOH010000008">
    <property type="protein sequence ID" value="KAL3677148.1"/>
    <property type="molecule type" value="Genomic_DNA"/>
</dbReference>
<feature type="region of interest" description="Disordered" evidence="1">
    <location>
        <begin position="71"/>
        <end position="91"/>
    </location>
</feature>
<reference evidence="2 3" key="1">
    <citation type="submission" date="2024-09" db="EMBL/GenBank/DDBJ databases">
        <title>Chromosome-scale assembly of Riccia sorocarpa.</title>
        <authorList>
            <person name="Paukszto L."/>
        </authorList>
    </citation>
    <scope>NUCLEOTIDE SEQUENCE [LARGE SCALE GENOMIC DNA]</scope>
    <source>
        <strain evidence="2">LP-2024</strain>
        <tissue evidence="2">Aerial parts of the thallus</tissue>
    </source>
</reference>
<name>A0ABD3GDA3_9MARC</name>
<comment type="caution">
    <text evidence="2">The sequence shown here is derived from an EMBL/GenBank/DDBJ whole genome shotgun (WGS) entry which is preliminary data.</text>
</comment>
<sequence length="247" mass="28668">MEDFIQSRLLEDRLARSRQEIERLVAEDQVHNVFLEQQFRIQLRRREQIQDLEIEQQQEVPQLTRLRQETLGVHKGETSRPAELQRATEEVPRFPDLPTKEAQESSPDIAVIPPAPAPPPQVIDLSPLGSRVASVSIREDEIQRVAPAPSPDSDILVLDEIPEGFPKRPPRAGRQRSARQRRVLELIRERRAQEQVLEQVEDRVYYLAEDGVAYTRPELLRHGRVPPRRRMRGRVRRGGVWGGMVRY</sequence>
<evidence type="ECO:0000313" key="3">
    <source>
        <dbReference type="Proteomes" id="UP001633002"/>
    </source>
</evidence>
<evidence type="ECO:0000256" key="1">
    <source>
        <dbReference type="SAM" id="MobiDB-lite"/>
    </source>
</evidence>
<gene>
    <name evidence="2" type="ORF">R1sor_027096</name>
</gene>
<proteinExistence type="predicted"/>
<evidence type="ECO:0000313" key="2">
    <source>
        <dbReference type="EMBL" id="KAL3677148.1"/>
    </source>
</evidence>